<evidence type="ECO:0000313" key="3">
    <source>
        <dbReference type="Proteomes" id="UP001558613"/>
    </source>
</evidence>
<keyword evidence="1" id="KW-0472">Membrane</keyword>
<evidence type="ECO:0000313" key="2">
    <source>
        <dbReference type="EMBL" id="KAL1264404.1"/>
    </source>
</evidence>
<evidence type="ECO:0000256" key="1">
    <source>
        <dbReference type="SAM" id="Phobius"/>
    </source>
</evidence>
<proteinExistence type="predicted"/>
<accession>A0ABR3MJZ2</accession>
<comment type="caution">
    <text evidence="2">The sequence shown here is derived from an EMBL/GenBank/DDBJ whole genome shotgun (WGS) entry which is preliminary data.</text>
</comment>
<dbReference type="EMBL" id="JAYMGO010000012">
    <property type="protein sequence ID" value="KAL1264404.1"/>
    <property type="molecule type" value="Genomic_DNA"/>
</dbReference>
<keyword evidence="1" id="KW-1133">Transmembrane helix</keyword>
<protein>
    <submittedName>
        <fullName evidence="2">Uncharacterized protein</fullName>
    </submittedName>
</protein>
<reference evidence="2 3" key="1">
    <citation type="submission" date="2023-09" db="EMBL/GenBank/DDBJ databases">
        <authorList>
            <person name="Wang M."/>
        </authorList>
    </citation>
    <scope>NUCLEOTIDE SEQUENCE [LARGE SCALE GENOMIC DNA]</scope>
    <source>
        <strain evidence="2">GT-2023</strain>
        <tissue evidence="2">Liver</tissue>
    </source>
</reference>
<sequence>MRHSLSFGKQAPAGVHASMCLLGRAAESRVLELMAGISEMRVRGKSDSRLCLLVGAGVFGAILTQFISAQLISVILLVESHQIKFVHFSLHLNRIFVKMLSADTF</sequence>
<keyword evidence="3" id="KW-1185">Reference proteome</keyword>
<keyword evidence="1" id="KW-0812">Transmembrane</keyword>
<name>A0ABR3MJZ2_9TELE</name>
<dbReference type="Proteomes" id="UP001558613">
    <property type="component" value="Unassembled WGS sequence"/>
</dbReference>
<feature type="transmembrane region" description="Helical" evidence="1">
    <location>
        <begin position="50"/>
        <end position="78"/>
    </location>
</feature>
<organism evidence="2 3">
    <name type="scientific">Cirrhinus molitorella</name>
    <name type="common">mud carp</name>
    <dbReference type="NCBI Taxonomy" id="172907"/>
    <lineage>
        <taxon>Eukaryota</taxon>
        <taxon>Metazoa</taxon>
        <taxon>Chordata</taxon>
        <taxon>Craniata</taxon>
        <taxon>Vertebrata</taxon>
        <taxon>Euteleostomi</taxon>
        <taxon>Actinopterygii</taxon>
        <taxon>Neopterygii</taxon>
        <taxon>Teleostei</taxon>
        <taxon>Ostariophysi</taxon>
        <taxon>Cypriniformes</taxon>
        <taxon>Cyprinidae</taxon>
        <taxon>Labeoninae</taxon>
        <taxon>Labeonini</taxon>
        <taxon>Cirrhinus</taxon>
    </lineage>
</organism>
<gene>
    <name evidence="2" type="ORF">QQF64_004759</name>
</gene>